<feature type="active site" description="Nucleophile" evidence="3">
    <location>
        <position position="165"/>
    </location>
</feature>
<dbReference type="FunFam" id="3.40.50.1820:FF:000126">
    <property type="entry name" value="Lipase"/>
    <property type="match status" value="1"/>
</dbReference>
<protein>
    <recommendedName>
        <fullName evidence="2">Lipase</fullName>
    </recommendedName>
</protein>
<sequence length="420" mass="46938">MRMDYTSTTLLLAVLLFASAVAHDISHDSLCKSMAETKGYICEEHKVTTKDGYILGVQRIPVGRTSKMANRPPVLLQHGIFMDAATWLFNSPNKSLAFILADNGFDVWMGNNRGTKSSRGHTSLSANDPAYWDWTWEQLVNDDLPAMYDYIHNQTGQKLYYVGHSMGTLLALASFSQEKLVNLTKSAALLCPIAYTGQVTSVFARAIANTHLAKVRQIMKLYCSIVKPIFYSQILVNPNYENYTTNNLFFLTNRSAVGKLLEGVCHLPLIDCSNLVSAIAGCPNCCIKPQTYDVILNHTPQSTSTKNMVHLAEMLRAGNVAEYDYDDESENKKHYGQPTPPLYNLTSIPKDIPLFIGYGGKDSLSDVNDVKLLLDDLKDHQKDKLVLLYRDDYAHLDFIVAENAKSVVYDPLIAFLRTQA</sequence>
<keyword evidence="4" id="KW-0732">Signal</keyword>
<keyword evidence="2" id="KW-0378">Hydrolase</keyword>
<feature type="active site" description="Charge relay system" evidence="3">
    <location>
        <position position="395"/>
    </location>
</feature>
<dbReference type="PANTHER" id="PTHR11005">
    <property type="entry name" value="LYSOSOMAL ACID LIPASE-RELATED"/>
    <property type="match status" value="1"/>
</dbReference>
<keyword evidence="2" id="KW-0443">Lipid metabolism</keyword>
<evidence type="ECO:0000256" key="1">
    <source>
        <dbReference type="ARBA" id="ARBA00010701"/>
    </source>
</evidence>
<dbReference type="PIRSF" id="PIRSF000862">
    <property type="entry name" value="Steryl_ester_lip"/>
    <property type="match status" value="1"/>
</dbReference>
<evidence type="ECO:0000256" key="4">
    <source>
        <dbReference type="SAM" id="SignalP"/>
    </source>
</evidence>
<dbReference type="InterPro" id="IPR029058">
    <property type="entry name" value="AB_hydrolase_fold"/>
</dbReference>
<comment type="similarity">
    <text evidence="1 2">Belongs to the AB hydrolase superfamily. Lipase family.</text>
</comment>
<dbReference type="Pfam" id="PF12146">
    <property type="entry name" value="Hydrolase_4"/>
    <property type="match status" value="1"/>
</dbReference>
<feature type="signal peptide" evidence="4">
    <location>
        <begin position="1"/>
        <end position="22"/>
    </location>
</feature>
<evidence type="ECO:0000256" key="2">
    <source>
        <dbReference type="PIRNR" id="PIRNR000862"/>
    </source>
</evidence>
<gene>
    <name evidence="7" type="ORF">SO802_015368</name>
</gene>
<dbReference type="InterPro" id="IPR025483">
    <property type="entry name" value="Lipase_euk"/>
</dbReference>
<accession>A0AAW2CU27</accession>
<organism evidence="7 8">
    <name type="scientific">Lithocarpus litseifolius</name>
    <dbReference type="NCBI Taxonomy" id="425828"/>
    <lineage>
        <taxon>Eukaryota</taxon>
        <taxon>Viridiplantae</taxon>
        <taxon>Streptophyta</taxon>
        <taxon>Embryophyta</taxon>
        <taxon>Tracheophyta</taxon>
        <taxon>Spermatophyta</taxon>
        <taxon>Magnoliopsida</taxon>
        <taxon>eudicotyledons</taxon>
        <taxon>Gunneridae</taxon>
        <taxon>Pentapetalae</taxon>
        <taxon>rosids</taxon>
        <taxon>fabids</taxon>
        <taxon>Fagales</taxon>
        <taxon>Fagaceae</taxon>
        <taxon>Lithocarpus</taxon>
    </lineage>
</organism>
<keyword evidence="8" id="KW-1185">Reference proteome</keyword>
<dbReference type="GO" id="GO:0016788">
    <property type="term" value="F:hydrolase activity, acting on ester bonds"/>
    <property type="evidence" value="ECO:0007669"/>
    <property type="project" value="InterPro"/>
</dbReference>
<comment type="caution">
    <text evidence="7">The sequence shown here is derived from an EMBL/GenBank/DDBJ whole genome shotgun (WGS) entry which is preliminary data.</text>
</comment>
<proteinExistence type="inferred from homology"/>
<reference evidence="7 8" key="1">
    <citation type="submission" date="2024-01" db="EMBL/GenBank/DDBJ databases">
        <title>A telomere-to-telomere, gap-free genome of sweet tea (Lithocarpus litseifolius).</title>
        <authorList>
            <person name="Zhou J."/>
        </authorList>
    </citation>
    <scope>NUCLEOTIDE SEQUENCE [LARGE SCALE GENOMIC DNA]</scope>
    <source>
        <strain evidence="7">Zhou-2022a</strain>
        <tissue evidence="7">Leaf</tissue>
    </source>
</reference>
<dbReference type="InterPro" id="IPR006693">
    <property type="entry name" value="AB_hydrolase_lipase"/>
</dbReference>
<dbReference type="GO" id="GO:0016042">
    <property type="term" value="P:lipid catabolic process"/>
    <property type="evidence" value="ECO:0007669"/>
    <property type="project" value="UniProtKB-KW"/>
</dbReference>
<dbReference type="SUPFAM" id="SSF53474">
    <property type="entry name" value="alpha/beta-Hydrolases"/>
    <property type="match status" value="1"/>
</dbReference>
<dbReference type="Proteomes" id="UP001459277">
    <property type="component" value="Unassembled WGS sequence"/>
</dbReference>
<evidence type="ECO:0000313" key="8">
    <source>
        <dbReference type="Proteomes" id="UP001459277"/>
    </source>
</evidence>
<evidence type="ECO:0000313" key="7">
    <source>
        <dbReference type="EMBL" id="KAL0001587.1"/>
    </source>
</evidence>
<feature type="chain" id="PRO_5043385478" description="Lipase" evidence="4">
    <location>
        <begin position="23"/>
        <end position="420"/>
    </location>
</feature>
<dbReference type="Pfam" id="PF04083">
    <property type="entry name" value="Abhydro_lipase"/>
    <property type="match status" value="1"/>
</dbReference>
<dbReference type="InterPro" id="IPR022742">
    <property type="entry name" value="Hydrolase_4"/>
</dbReference>
<dbReference type="EMBL" id="JAZDWU010000005">
    <property type="protein sequence ID" value="KAL0001587.1"/>
    <property type="molecule type" value="Genomic_DNA"/>
</dbReference>
<feature type="domain" description="Partial AB-hydrolase lipase" evidence="5">
    <location>
        <begin position="33"/>
        <end position="90"/>
    </location>
</feature>
<feature type="domain" description="Serine aminopeptidase S33" evidence="6">
    <location>
        <begin position="96"/>
        <end position="198"/>
    </location>
</feature>
<evidence type="ECO:0000259" key="6">
    <source>
        <dbReference type="Pfam" id="PF12146"/>
    </source>
</evidence>
<evidence type="ECO:0000259" key="5">
    <source>
        <dbReference type="Pfam" id="PF04083"/>
    </source>
</evidence>
<name>A0AAW2CU27_9ROSI</name>
<feature type="active site" description="Charge relay system" evidence="3">
    <location>
        <position position="362"/>
    </location>
</feature>
<dbReference type="Gene3D" id="3.40.50.1820">
    <property type="entry name" value="alpha/beta hydrolase"/>
    <property type="match status" value="1"/>
</dbReference>
<keyword evidence="2" id="KW-0442">Lipid degradation</keyword>
<evidence type="ECO:0000256" key="3">
    <source>
        <dbReference type="PIRSR" id="PIRSR000862-1"/>
    </source>
</evidence>
<dbReference type="AlphaFoldDB" id="A0AAW2CU27"/>